<protein>
    <submittedName>
        <fullName evidence="1">Uncharacterized protein</fullName>
    </submittedName>
</protein>
<evidence type="ECO:0000313" key="1">
    <source>
        <dbReference type="EMBL" id="QSS51817.1"/>
    </source>
</evidence>
<reference evidence="1" key="1">
    <citation type="submission" date="2021-01" db="EMBL/GenBank/DDBJ databases">
        <title>Chromosome-level genome assembly of a human fungal pathogen reveals clustering of transcriptionally co-regulated genes.</title>
        <authorList>
            <person name="Voorhies M."/>
            <person name="Cohen S."/>
            <person name="Shea T.P."/>
            <person name="Petrus S."/>
            <person name="Munoz J.F."/>
            <person name="Poplawski S."/>
            <person name="Goldman W.E."/>
            <person name="Michael T."/>
            <person name="Cuomo C.A."/>
            <person name="Sil A."/>
            <person name="Beyhan S."/>
        </authorList>
    </citation>
    <scope>NUCLEOTIDE SEQUENCE</scope>
    <source>
        <strain evidence="1">H88</strain>
    </source>
</reference>
<dbReference type="AlphaFoldDB" id="A0A8A1LJ41"/>
<dbReference type="Proteomes" id="UP000663419">
    <property type="component" value="Chromosome 2"/>
</dbReference>
<dbReference type="VEuPathDB" id="FungiDB:I7I53_07248"/>
<accession>A0A8A1LJ41</accession>
<gene>
    <name evidence="1" type="ORF">I7I53_07248</name>
</gene>
<sequence length="91" mass="10500">MGGKMVKVQHLTTGYRRVNREQWCRIESKVGVSVAGWKRSEEEKDNILCANNLLRSDVIKLLLRHVMPGRAVILFGRMRRRAPLCRARLAV</sequence>
<evidence type="ECO:0000313" key="2">
    <source>
        <dbReference type="Proteomes" id="UP000663419"/>
    </source>
</evidence>
<name>A0A8A1LJ41_AJEC8</name>
<proteinExistence type="predicted"/>
<organism evidence="1 2">
    <name type="scientific">Ajellomyces capsulatus (strain H88)</name>
    <name type="common">Darling's disease fungus</name>
    <name type="synonym">Histoplasma capsulatum</name>
    <dbReference type="NCBI Taxonomy" id="544711"/>
    <lineage>
        <taxon>Eukaryota</taxon>
        <taxon>Fungi</taxon>
        <taxon>Dikarya</taxon>
        <taxon>Ascomycota</taxon>
        <taxon>Pezizomycotina</taxon>
        <taxon>Eurotiomycetes</taxon>
        <taxon>Eurotiomycetidae</taxon>
        <taxon>Onygenales</taxon>
        <taxon>Ajellomycetaceae</taxon>
        <taxon>Histoplasma</taxon>
    </lineage>
</organism>
<dbReference type="EMBL" id="CP069103">
    <property type="protein sequence ID" value="QSS51817.1"/>
    <property type="molecule type" value="Genomic_DNA"/>
</dbReference>